<dbReference type="EMBL" id="JBBPBN010002215">
    <property type="protein sequence ID" value="KAK8476473.1"/>
    <property type="molecule type" value="Genomic_DNA"/>
</dbReference>
<name>A0ABR1Z950_9ROSI</name>
<dbReference type="Proteomes" id="UP001396334">
    <property type="component" value="Unassembled WGS sequence"/>
</dbReference>
<comment type="caution">
    <text evidence="1">The sequence shown here is derived from an EMBL/GenBank/DDBJ whole genome shotgun (WGS) entry which is preliminary data.</text>
</comment>
<organism evidence="1 2">
    <name type="scientific">Hibiscus sabdariffa</name>
    <name type="common">roselle</name>
    <dbReference type="NCBI Taxonomy" id="183260"/>
    <lineage>
        <taxon>Eukaryota</taxon>
        <taxon>Viridiplantae</taxon>
        <taxon>Streptophyta</taxon>
        <taxon>Embryophyta</taxon>
        <taxon>Tracheophyta</taxon>
        <taxon>Spermatophyta</taxon>
        <taxon>Magnoliopsida</taxon>
        <taxon>eudicotyledons</taxon>
        <taxon>Gunneridae</taxon>
        <taxon>Pentapetalae</taxon>
        <taxon>rosids</taxon>
        <taxon>malvids</taxon>
        <taxon>Malvales</taxon>
        <taxon>Malvaceae</taxon>
        <taxon>Malvoideae</taxon>
        <taxon>Hibiscus</taxon>
    </lineage>
</organism>
<keyword evidence="2" id="KW-1185">Reference proteome</keyword>
<evidence type="ECO:0000313" key="1">
    <source>
        <dbReference type="EMBL" id="KAK8476473.1"/>
    </source>
</evidence>
<sequence>MVVSEKNRRPRKLHAISKGVELSIGKSRFDALATEDTFEVNVSEAVECDTVPGLQNVVHVSPKAAASSPNSRRVATKEPQVINQAEQERGMSNVVVESMVPGRVPLVIGDNLGMTGQHKAVTIVEEGLDLEGGKRAGSLRGSSGSAKLKLQEQKQSDFKAPNLPLLSEWITSLSSGGRTAKHAPVVDNSASTHADPPDSYTPSHIVHGNGPGGGHEGTSLVQVVDMISQEVILDC</sequence>
<protein>
    <submittedName>
        <fullName evidence="1">Uncharacterized protein</fullName>
    </submittedName>
</protein>
<gene>
    <name evidence="1" type="ORF">V6N11_063366</name>
</gene>
<accession>A0ABR1Z950</accession>
<proteinExistence type="predicted"/>
<reference evidence="1 2" key="1">
    <citation type="journal article" date="2024" name="G3 (Bethesda)">
        <title>Genome assembly of Hibiscus sabdariffa L. provides insights into metabolisms of medicinal natural products.</title>
        <authorList>
            <person name="Kim T."/>
        </authorList>
    </citation>
    <scope>NUCLEOTIDE SEQUENCE [LARGE SCALE GENOMIC DNA]</scope>
    <source>
        <strain evidence="1">TK-2024</strain>
        <tissue evidence="1">Old leaves</tissue>
    </source>
</reference>
<evidence type="ECO:0000313" key="2">
    <source>
        <dbReference type="Proteomes" id="UP001396334"/>
    </source>
</evidence>